<comment type="caution">
    <text evidence="2">The sequence shown here is derived from an EMBL/GenBank/DDBJ whole genome shotgun (WGS) entry which is preliminary data.</text>
</comment>
<keyword evidence="1" id="KW-0812">Transmembrane</keyword>
<protein>
    <submittedName>
        <fullName evidence="2">Uncharacterized protein</fullName>
    </submittedName>
</protein>
<gene>
    <name evidence="2" type="ORF">WJ53_17630</name>
</gene>
<keyword evidence="1" id="KW-1133">Transmembrane helix</keyword>
<proteinExistence type="predicted"/>
<dbReference type="EMBL" id="LOZE01000121">
    <property type="protein sequence ID" value="KVM23300.1"/>
    <property type="molecule type" value="Genomic_DNA"/>
</dbReference>
<feature type="transmembrane region" description="Helical" evidence="1">
    <location>
        <begin position="36"/>
        <end position="63"/>
    </location>
</feature>
<dbReference type="AlphaFoldDB" id="A0AB73FY54"/>
<reference evidence="2 3" key="1">
    <citation type="submission" date="2015-11" db="EMBL/GenBank/DDBJ databases">
        <title>Expanding the genomic diversity of Burkholderia species for the development of highly accurate diagnostics.</title>
        <authorList>
            <person name="Sahl J."/>
            <person name="Keim P."/>
            <person name="Wagner D."/>
        </authorList>
    </citation>
    <scope>NUCLEOTIDE SEQUENCE [LARGE SCALE GENOMIC DNA]</scope>
    <source>
        <strain evidence="2 3">MSMB2058</strain>
    </source>
</reference>
<dbReference type="Proteomes" id="UP000061665">
    <property type="component" value="Unassembled WGS sequence"/>
</dbReference>
<accession>A0AB73FY54</accession>
<evidence type="ECO:0000256" key="1">
    <source>
        <dbReference type="SAM" id="Phobius"/>
    </source>
</evidence>
<evidence type="ECO:0000313" key="3">
    <source>
        <dbReference type="Proteomes" id="UP000061665"/>
    </source>
</evidence>
<evidence type="ECO:0000313" key="2">
    <source>
        <dbReference type="EMBL" id="KVM23300.1"/>
    </source>
</evidence>
<organism evidence="2 3">
    <name type="scientific">Burkholderia ubonensis</name>
    <dbReference type="NCBI Taxonomy" id="101571"/>
    <lineage>
        <taxon>Bacteria</taxon>
        <taxon>Pseudomonadati</taxon>
        <taxon>Pseudomonadota</taxon>
        <taxon>Betaproteobacteria</taxon>
        <taxon>Burkholderiales</taxon>
        <taxon>Burkholderiaceae</taxon>
        <taxon>Burkholderia</taxon>
        <taxon>Burkholderia cepacia complex</taxon>
    </lineage>
</organism>
<keyword evidence="1" id="KW-0472">Membrane</keyword>
<sequence length="76" mass="8787">MSDAEVIRTFELTKQYCGGLESRNLEFSLWRSADPLIFWLGWVTHFIAFECAVALLTILWVALNKESRQPNNRPAD</sequence>
<name>A0AB73FY54_9BURK</name>